<dbReference type="PROSITE" id="PS00122">
    <property type="entry name" value="CARBOXYLESTERASE_B_1"/>
    <property type="match status" value="1"/>
</dbReference>
<dbReference type="EMBL" id="JANBVN010000015">
    <property type="protein sequence ID" value="KAJ9162129.1"/>
    <property type="molecule type" value="Genomic_DNA"/>
</dbReference>
<evidence type="ECO:0000313" key="6">
    <source>
        <dbReference type="Proteomes" id="UP001174691"/>
    </source>
</evidence>
<accession>A0AA38S0N8</accession>
<dbReference type="SUPFAM" id="SSF53474">
    <property type="entry name" value="alpha/beta-Hydrolases"/>
    <property type="match status" value="1"/>
</dbReference>
<keyword evidence="2 3" id="KW-0378">Hydrolase</keyword>
<dbReference type="InterPro" id="IPR029058">
    <property type="entry name" value="AB_hydrolase_fold"/>
</dbReference>
<feature type="signal peptide" evidence="3">
    <location>
        <begin position="1"/>
        <end position="18"/>
    </location>
</feature>
<comment type="similarity">
    <text evidence="1 3">Belongs to the type-B carboxylesterase/lipase family.</text>
</comment>
<keyword evidence="3" id="KW-0732">Signal</keyword>
<evidence type="ECO:0000313" key="5">
    <source>
        <dbReference type="EMBL" id="KAJ9162129.1"/>
    </source>
</evidence>
<dbReference type="Proteomes" id="UP001174691">
    <property type="component" value="Unassembled WGS sequence"/>
</dbReference>
<sequence>MALILTSLALSLLSPCQAAFQTSSLPSDLTVRINTGVYTALLEPSLPDVRQFRNIPYALPPTGSRRWMPPVAVPPSSQHHYAYNFPPSCPQYLPAPLSVWNTNISDFSIDVAGQSHYAGTVAQTTAEDCLSLAVWAPRNLTAASKLPVILFIPGGSFQRGGVEVPYQIPGGWVQRSGRHIAVTANYRVNIMGFPSFARGLEDQNPGLLDARMALEWVYANIEAFGGDRDRITLWGQSAGGVVVDMVAYAFPDEPLAAGLFLQSGSAHVPGATATSPDPRYSNFTFVAKNVGCDFPDDDGAAELACMQRLPVSKIINFVGQYADNGTTPALGFKSVNDGRTGFANYTARAVDEGKVARIPTLISTTANEEASLWKYPVQDVAAGPTNMTAVDQATVGIFVCLAANATDVRSAIGVTTYRYQYAGNFSNLTPLPWLGAYHAADIPLLMGSYERPGPATGFERQVAEAMQDYLLAFMEDPESGLRKKGWAPHTERVSQGGNMMRFAVGDKVAVNVSASEIDMACVSGAPYNRSP</sequence>
<protein>
    <recommendedName>
        <fullName evidence="3">Carboxylic ester hydrolase</fullName>
        <ecNumber evidence="3">3.1.1.-</ecNumber>
    </recommendedName>
</protein>
<feature type="chain" id="PRO_5041490527" description="Carboxylic ester hydrolase" evidence="3">
    <location>
        <begin position="19"/>
        <end position="531"/>
    </location>
</feature>
<evidence type="ECO:0000259" key="4">
    <source>
        <dbReference type="Pfam" id="PF00135"/>
    </source>
</evidence>
<dbReference type="Pfam" id="PF00135">
    <property type="entry name" value="COesterase"/>
    <property type="match status" value="1"/>
</dbReference>
<dbReference type="PANTHER" id="PTHR11559">
    <property type="entry name" value="CARBOXYLESTERASE"/>
    <property type="match status" value="1"/>
</dbReference>
<feature type="domain" description="Carboxylesterase type B" evidence="4">
    <location>
        <begin position="48"/>
        <end position="385"/>
    </location>
</feature>
<dbReference type="InterPro" id="IPR019826">
    <property type="entry name" value="Carboxylesterase_B_AS"/>
</dbReference>
<proteinExistence type="inferred from homology"/>
<evidence type="ECO:0000256" key="1">
    <source>
        <dbReference type="ARBA" id="ARBA00005964"/>
    </source>
</evidence>
<dbReference type="AlphaFoldDB" id="A0AA38S0N8"/>
<dbReference type="InterPro" id="IPR050309">
    <property type="entry name" value="Type-B_Carboxylest/Lipase"/>
</dbReference>
<evidence type="ECO:0000256" key="3">
    <source>
        <dbReference type="RuleBase" id="RU361235"/>
    </source>
</evidence>
<gene>
    <name evidence="5" type="ORF">NKR19_g1650</name>
</gene>
<comment type="caution">
    <text evidence="5">The sequence shown here is derived from an EMBL/GenBank/DDBJ whole genome shotgun (WGS) entry which is preliminary data.</text>
</comment>
<dbReference type="GO" id="GO:0016787">
    <property type="term" value="F:hydrolase activity"/>
    <property type="evidence" value="ECO:0007669"/>
    <property type="project" value="UniProtKB-KW"/>
</dbReference>
<dbReference type="Gene3D" id="3.40.50.1820">
    <property type="entry name" value="alpha/beta hydrolase"/>
    <property type="match status" value="1"/>
</dbReference>
<dbReference type="EC" id="3.1.1.-" evidence="3"/>
<reference evidence="5" key="1">
    <citation type="submission" date="2022-07" db="EMBL/GenBank/DDBJ databases">
        <title>Fungi with potential for degradation of polypropylene.</title>
        <authorList>
            <person name="Gostincar C."/>
        </authorList>
    </citation>
    <scope>NUCLEOTIDE SEQUENCE</scope>
    <source>
        <strain evidence="5">EXF-13287</strain>
    </source>
</reference>
<dbReference type="InterPro" id="IPR002018">
    <property type="entry name" value="CarbesteraseB"/>
</dbReference>
<organism evidence="5 6">
    <name type="scientific">Coniochaeta hoffmannii</name>
    <dbReference type="NCBI Taxonomy" id="91930"/>
    <lineage>
        <taxon>Eukaryota</taxon>
        <taxon>Fungi</taxon>
        <taxon>Dikarya</taxon>
        <taxon>Ascomycota</taxon>
        <taxon>Pezizomycotina</taxon>
        <taxon>Sordariomycetes</taxon>
        <taxon>Sordariomycetidae</taxon>
        <taxon>Coniochaetales</taxon>
        <taxon>Coniochaetaceae</taxon>
        <taxon>Coniochaeta</taxon>
    </lineage>
</organism>
<evidence type="ECO:0000256" key="2">
    <source>
        <dbReference type="ARBA" id="ARBA00022801"/>
    </source>
</evidence>
<keyword evidence="6" id="KW-1185">Reference proteome</keyword>
<name>A0AA38S0N8_9PEZI</name>